<reference evidence="12 14" key="1">
    <citation type="submission" date="2020-06" db="EMBL/GenBank/DDBJ databases">
        <title>Description of novel acetic acid bacteria.</title>
        <authorList>
            <person name="Sombolestani A."/>
        </authorList>
    </citation>
    <scope>NUCLEOTIDE SEQUENCE [LARGE SCALE GENOMIC DNA]</scope>
    <source>
        <strain evidence="12 14">LMG 26838</strain>
    </source>
</reference>
<sequence length="290" mass="31807">MPTMSAAPTLATEPLDEPVFVTAPERDTATRLRHAIADLRASLALWRLGTTLAWTDIKGRYRGSILGPFWVTASTAVMIAALGILYAALFGQSLTDYLPFLTLSLVLWGYLSTVTTEACSCFSGAESAIRARRTPFLLLVGRIVLRNVIVLGHNVLVVVVVFALFGVHPGLTALWCLPGLVLWLLDSIAITVLLGTLGARFRDIPPIVGSLLQIAFFISPVIWKPELIPHAKTWMRFNPFYSLLDVIREPLLDHAVPPVVWGLACVYSALLCLGAAALFLRVRCRLAYWV</sequence>
<dbReference type="Proteomes" id="UP000565205">
    <property type="component" value="Unassembled WGS sequence"/>
</dbReference>
<keyword evidence="6 9" id="KW-1133">Transmembrane helix</keyword>
<evidence type="ECO:0000259" key="10">
    <source>
        <dbReference type="Pfam" id="PF01061"/>
    </source>
</evidence>
<dbReference type="PANTHER" id="PTHR30413">
    <property type="entry name" value="INNER MEMBRANE TRANSPORT PERMEASE"/>
    <property type="match status" value="1"/>
</dbReference>
<keyword evidence="5 9" id="KW-0812">Transmembrane</keyword>
<evidence type="ECO:0000313" key="13">
    <source>
        <dbReference type="Proteomes" id="UP000557688"/>
    </source>
</evidence>
<comment type="subcellular location">
    <subcellularLocation>
        <location evidence="1">Cell membrane</location>
        <topology evidence="1">Multi-pass membrane protein</topology>
    </subcellularLocation>
</comment>
<dbReference type="EMBL" id="JABXXQ010000106">
    <property type="protein sequence ID" value="NVN30117.1"/>
    <property type="molecule type" value="Genomic_DNA"/>
</dbReference>
<evidence type="ECO:0000256" key="6">
    <source>
        <dbReference type="ARBA" id="ARBA00022989"/>
    </source>
</evidence>
<evidence type="ECO:0000256" key="7">
    <source>
        <dbReference type="ARBA" id="ARBA00023047"/>
    </source>
</evidence>
<feature type="domain" description="ABC-2 type transporter transmembrane" evidence="10">
    <location>
        <begin position="51"/>
        <end position="249"/>
    </location>
</feature>
<feature type="transmembrane region" description="Helical" evidence="9">
    <location>
        <begin position="172"/>
        <end position="197"/>
    </location>
</feature>
<keyword evidence="4" id="KW-1003">Cell membrane</keyword>
<evidence type="ECO:0000256" key="1">
    <source>
        <dbReference type="ARBA" id="ARBA00004651"/>
    </source>
</evidence>
<dbReference type="GO" id="GO:0140359">
    <property type="term" value="F:ABC-type transporter activity"/>
    <property type="evidence" value="ECO:0007669"/>
    <property type="project" value="InterPro"/>
</dbReference>
<keyword evidence="3" id="KW-0813">Transport</keyword>
<dbReference type="GO" id="GO:0015774">
    <property type="term" value="P:polysaccharide transport"/>
    <property type="evidence" value="ECO:0007669"/>
    <property type="project" value="UniProtKB-KW"/>
</dbReference>
<feature type="transmembrane region" description="Helical" evidence="9">
    <location>
        <begin position="143"/>
        <end position="166"/>
    </location>
</feature>
<dbReference type="GO" id="GO:0005886">
    <property type="term" value="C:plasma membrane"/>
    <property type="evidence" value="ECO:0007669"/>
    <property type="project" value="UniProtKB-SubCell"/>
</dbReference>
<feature type="transmembrane region" description="Helical" evidence="9">
    <location>
        <begin position="259"/>
        <end position="280"/>
    </location>
</feature>
<keyword evidence="7" id="KW-0625">Polysaccharide transport</keyword>
<evidence type="ECO:0000256" key="8">
    <source>
        <dbReference type="ARBA" id="ARBA00023136"/>
    </source>
</evidence>
<evidence type="ECO:0000256" key="9">
    <source>
        <dbReference type="SAM" id="Phobius"/>
    </source>
</evidence>
<keyword evidence="8 9" id="KW-0472">Membrane</keyword>
<feature type="transmembrane region" description="Helical" evidence="9">
    <location>
        <begin position="204"/>
        <end position="223"/>
    </location>
</feature>
<evidence type="ECO:0000313" key="14">
    <source>
        <dbReference type="Proteomes" id="UP000565205"/>
    </source>
</evidence>
<gene>
    <name evidence="11" type="ORF">FHR90_002999</name>
    <name evidence="12" type="ORF">HUK83_07185</name>
</gene>
<dbReference type="Pfam" id="PF01061">
    <property type="entry name" value="ABC2_membrane"/>
    <property type="match status" value="1"/>
</dbReference>
<reference evidence="11 13" key="2">
    <citation type="submission" date="2020-08" db="EMBL/GenBank/DDBJ databases">
        <title>Genomic Encyclopedia of Type Strains, Phase III (KMG-III): the genomes of soil and plant-associated and newly described type strains.</title>
        <authorList>
            <person name="Whitman W."/>
        </authorList>
    </citation>
    <scope>NUCLEOTIDE SEQUENCE [LARGE SCALE GENOMIC DNA]</scope>
    <source>
        <strain evidence="11 13">CECT 8088</strain>
    </source>
</reference>
<evidence type="ECO:0000313" key="12">
    <source>
        <dbReference type="EMBL" id="NVN30117.1"/>
    </source>
</evidence>
<evidence type="ECO:0000256" key="5">
    <source>
        <dbReference type="ARBA" id="ARBA00022692"/>
    </source>
</evidence>
<protein>
    <submittedName>
        <fullName evidence="12">ABC transporter permease</fullName>
    </submittedName>
    <submittedName>
        <fullName evidence="11">Lipopolysaccharide transport system permease protein</fullName>
    </submittedName>
</protein>
<proteinExistence type="inferred from homology"/>
<dbReference type="GO" id="GO:0015920">
    <property type="term" value="P:lipopolysaccharide transport"/>
    <property type="evidence" value="ECO:0007669"/>
    <property type="project" value="TreeGrafter"/>
</dbReference>
<keyword evidence="7" id="KW-0762">Sugar transport</keyword>
<dbReference type="AlphaFoldDB" id="A0A850NVW0"/>
<evidence type="ECO:0000256" key="2">
    <source>
        <dbReference type="ARBA" id="ARBA00007783"/>
    </source>
</evidence>
<comment type="similarity">
    <text evidence="2">Belongs to the ABC-2 integral membrane protein family.</text>
</comment>
<evidence type="ECO:0000256" key="4">
    <source>
        <dbReference type="ARBA" id="ARBA00022475"/>
    </source>
</evidence>
<dbReference type="Proteomes" id="UP000557688">
    <property type="component" value="Unassembled WGS sequence"/>
</dbReference>
<organism evidence="12 14">
    <name type="scientific">Endobacter medicaginis</name>
    <dbReference type="NCBI Taxonomy" id="1181271"/>
    <lineage>
        <taxon>Bacteria</taxon>
        <taxon>Pseudomonadati</taxon>
        <taxon>Pseudomonadota</taxon>
        <taxon>Alphaproteobacteria</taxon>
        <taxon>Acetobacterales</taxon>
        <taxon>Acetobacteraceae</taxon>
        <taxon>Endobacter</taxon>
    </lineage>
</organism>
<feature type="transmembrane region" description="Helical" evidence="9">
    <location>
        <begin position="97"/>
        <end position="122"/>
    </location>
</feature>
<dbReference type="InterPro" id="IPR013525">
    <property type="entry name" value="ABC2_TM"/>
</dbReference>
<name>A0A850NVW0_9PROT</name>
<accession>A0A850NVW0</accession>
<comment type="caution">
    <text evidence="12">The sequence shown here is derived from an EMBL/GenBank/DDBJ whole genome shotgun (WGS) entry which is preliminary data.</text>
</comment>
<dbReference type="PANTHER" id="PTHR30413:SF10">
    <property type="entry name" value="CAPSULE POLYSACCHARIDE EXPORT INNER-MEMBRANE PROTEIN CTRC"/>
    <property type="match status" value="1"/>
</dbReference>
<feature type="transmembrane region" description="Helical" evidence="9">
    <location>
        <begin position="69"/>
        <end position="91"/>
    </location>
</feature>
<evidence type="ECO:0000313" key="11">
    <source>
        <dbReference type="EMBL" id="MBB3175149.1"/>
    </source>
</evidence>
<dbReference type="EMBL" id="JACHXV010000019">
    <property type="protein sequence ID" value="MBB3175149.1"/>
    <property type="molecule type" value="Genomic_DNA"/>
</dbReference>
<keyword evidence="13" id="KW-1185">Reference proteome</keyword>
<evidence type="ECO:0000256" key="3">
    <source>
        <dbReference type="ARBA" id="ARBA00022448"/>
    </source>
</evidence>